<comment type="similarity">
    <text evidence="2 12">Belongs to the CorA metal ion transporter (MIT) (TC 1.A.35) family.</text>
</comment>
<keyword evidence="8 12" id="KW-0406">Ion transport</keyword>
<evidence type="ECO:0000256" key="2">
    <source>
        <dbReference type="ARBA" id="ARBA00009765"/>
    </source>
</evidence>
<dbReference type="KEGG" id="palb:EJC50_25255"/>
<accession>A0A3Q8X9E7</accession>
<dbReference type="FunFam" id="1.20.58.340:FF:000004">
    <property type="entry name" value="Magnesium transport protein CorA"/>
    <property type="match status" value="1"/>
</dbReference>
<evidence type="ECO:0000256" key="5">
    <source>
        <dbReference type="ARBA" id="ARBA00022692"/>
    </source>
</evidence>
<evidence type="ECO:0000313" key="14">
    <source>
        <dbReference type="Proteomes" id="UP000272528"/>
    </source>
</evidence>
<keyword evidence="6 12" id="KW-0460">Magnesium</keyword>
<dbReference type="InterPro" id="IPR045863">
    <property type="entry name" value="CorA_TM1_TM2"/>
</dbReference>
<evidence type="ECO:0000256" key="1">
    <source>
        <dbReference type="ARBA" id="ARBA00004651"/>
    </source>
</evidence>
<dbReference type="InterPro" id="IPR045861">
    <property type="entry name" value="CorA_cytoplasmic_dom"/>
</dbReference>
<dbReference type="GO" id="GO:0015095">
    <property type="term" value="F:magnesium ion transmembrane transporter activity"/>
    <property type="evidence" value="ECO:0007669"/>
    <property type="project" value="UniProtKB-UniRule"/>
</dbReference>
<sequence>MIRIMAFTHEGEVHDHLSLNDLPNDQYAWFWADFDRPTQDEISLLTDKFGFHKLAVDDCLHHLPRPKIEFYSDHSFVVIHSMHGENLLPEEVDLFIGKGYIVTFHMERNDVVNRAMEKVSRKRPIGLPSRYAAFLVIDEMVDDLFPALLQIEDRLDEIENETLSRKAVGGIIDRIYDIRTDLLKMRRVINPMRDLLYRIVNSERLELDDESRLHFMDVYDHLLKLSEKIVDDRETTTDILENLNSVLNQRTNEVTLRTNDIVFILTIISVIFMPLSFIVGLYGMNFIDMPELHWKYGYVYAWTLMIVIVAIMVFVFRKLKWLTWNNNGGGDVRK</sequence>
<dbReference type="GO" id="GO:0015087">
    <property type="term" value="F:cobalt ion transmembrane transporter activity"/>
    <property type="evidence" value="ECO:0007669"/>
    <property type="project" value="UniProtKB-UniRule"/>
</dbReference>
<dbReference type="GO" id="GO:0050897">
    <property type="term" value="F:cobalt ion binding"/>
    <property type="evidence" value="ECO:0007669"/>
    <property type="project" value="TreeGrafter"/>
</dbReference>
<comment type="subcellular location">
    <subcellularLocation>
        <location evidence="1">Cell membrane</location>
        <topology evidence="1">Multi-pass membrane protein</topology>
    </subcellularLocation>
    <subcellularLocation>
        <location evidence="12">Membrane</location>
        <topology evidence="12">Multi-pass membrane protein</topology>
    </subcellularLocation>
</comment>
<evidence type="ECO:0000256" key="11">
    <source>
        <dbReference type="ARBA" id="ARBA00045497"/>
    </source>
</evidence>
<dbReference type="GO" id="GO:0005886">
    <property type="term" value="C:plasma membrane"/>
    <property type="evidence" value="ECO:0007669"/>
    <property type="project" value="UniProtKB-SubCell"/>
</dbReference>
<dbReference type="SUPFAM" id="SSF144083">
    <property type="entry name" value="Magnesium transport protein CorA, transmembrane region"/>
    <property type="match status" value="1"/>
</dbReference>
<keyword evidence="4 12" id="KW-1003">Cell membrane</keyword>
<feature type="transmembrane region" description="Helical" evidence="12">
    <location>
        <begin position="296"/>
        <end position="316"/>
    </location>
</feature>
<dbReference type="NCBIfam" id="TIGR00383">
    <property type="entry name" value="corA"/>
    <property type="match status" value="1"/>
</dbReference>
<dbReference type="GO" id="GO:0000287">
    <property type="term" value="F:magnesium ion binding"/>
    <property type="evidence" value="ECO:0007669"/>
    <property type="project" value="TreeGrafter"/>
</dbReference>
<proteinExistence type="inferred from homology"/>
<evidence type="ECO:0000256" key="10">
    <source>
        <dbReference type="ARBA" id="ARBA00034269"/>
    </source>
</evidence>
<dbReference type="OrthoDB" id="9803416at2"/>
<dbReference type="InterPro" id="IPR002523">
    <property type="entry name" value="MgTranspt_CorA/ZnTranspt_ZntB"/>
</dbReference>
<keyword evidence="3 12" id="KW-0813">Transport</keyword>
<dbReference type="CDD" id="cd12831">
    <property type="entry name" value="TmCorA-like_u2"/>
    <property type="match status" value="1"/>
</dbReference>
<keyword evidence="9 12" id="KW-0472">Membrane</keyword>
<dbReference type="EMBL" id="CP034437">
    <property type="protein sequence ID" value="AZN42627.1"/>
    <property type="molecule type" value="Genomic_DNA"/>
</dbReference>
<evidence type="ECO:0000313" key="13">
    <source>
        <dbReference type="EMBL" id="AZN42627.1"/>
    </source>
</evidence>
<dbReference type="AlphaFoldDB" id="A0A3Q8X9E7"/>
<evidence type="ECO:0000256" key="6">
    <source>
        <dbReference type="ARBA" id="ARBA00022842"/>
    </source>
</evidence>
<feature type="transmembrane region" description="Helical" evidence="12">
    <location>
        <begin position="261"/>
        <end position="284"/>
    </location>
</feature>
<evidence type="ECO:0000256" key="12">
    <source>
        <dbReference type="RuleBase" id="RU362010"/>
    </source>
</evidence>
<dbReference type="PANTHER" id="PTHR46494:SF1">
    <property type="entry name" value="CORA FAMILY METAL ION TRANSPORTER (EUROFUNG)"/>
    <property type="match status" value="1"/>
</dbReference>
<keyword evidence="5 12" id="KW-0812">Transmembrane</keyword>
<dbReference type="Pfam" id="PF01544">
    <property type="entry name" value="CorA"/>
    <property type="match status" value="1"/>
</dbReference>
<keyword evidence="14" id="KW-1185">Reference proteome</keyword>
<evidence type="ECO:0000256" key="7">
    <source>
        <dbReference type="ARBA" id="ARBA00022989"/>
    </source>
</evidence>
<dbReference type="InterPro" id="IPR004488">
    <property type="entry name" value="Mg/Co-transport_prot_CorA"/>
</dbReference>
<dbReference type="SUPFAM" id="SSF143865">
    <property type="entry name" value="CorA soluble domain-like"/>
    <property type="match status" value="1"/>
</dbReference>
<dbReference type="RefSeq" id="WP_126018520.1">
    <property type="nucleotide sequence ID" value="NZ_CP034437.1"/>
</dbReference>
<dbReference type="Proteomes" id="UP000272528">
    <property type="component" value="Chromosome"/>
</dbReference>
<evidence type="ECO:0000256" key="4">
    <source>
        <dbReference type="ARBA" id="ARBA00022475"/>
    </source>
</evidence>
<dbReference type="PANTHER" id="PTHR46494">
    <property type="entry name" value="CORA FAMILY METAL ION TRANSPORTER (EUROFUNG)"/>
    <property type="match status" value="1"/>
</dbReference>
<dbReference type="Gene3D" id="3.30.460.20">
    <property type="entry name" value="CorA soluble domain-like"/>
    <property type="match status" value="1"/>
</dbReference>
<evidence type="ECO:0000256" key="9">
    <source>
        <dbReference type="ARBA" id="ARBA00023136"/>
    </source>
</evidence>
<evidence type="ECO:0000256" key="8">
    <source>
        <dbReference type="ARBA" id="ARBA00023065"/>
    </source>
</evidence>
<dbReference type="Gene3D" id="1.20.58.340">
    <property type="entry name" value="Magnesium transport protein CorA, transmembrane region"/>
    <property type="match status" value="2"/>
</dbReference>
<evidence type="ECO:0000256" key="3">
    <source>
        <dbReference type="ARBA" id="ARBA00022448"/>
    </source>
</evidence>
<name>A0A3Q8X9E7_9BACL</name>
<reference evidence="14" key="1">
    <citation type="submission" date="2018-12" db="EMBL/GenBank/DDBJ databases">
        <title>Genome sequence of Peanibacillus sp.</title>
        <authorList>
            <person name="Subramani G."/>
            <person name="Srinivasan S."/>
            <person name="Kim M.K."/>
        </authorList>
    </citation>
    <scope>NUCLEOTIDE SEQUENCE [LARGE SCALE GENOMIC DNA]</scope>
    <source>
        <strain evidence="14">18JY67-1</strain>
    </source>
</reference>
<keyword evidence="7 12" id="KW-1133">Transmembrane helix</keyword>
<comment type="function">
    <text evidence="11">Mediates influx of magnesium ions. Alternates between open and closed states. Activated by low cytoplasmic Mg(2+) levels. Inactive when cytoplasmic Mg(2+) levels are high.</text>
</comment>
<comment type="catalytic activity">
    <reaction evidence="10">
        <text>Mg(2+)(in) = Mg(2+)(out)</text>
        <dbReference type="Rhea" id="RHEA:29827"/>
        <dbReference type="ChEBI" id="CHEBI:18420"/>
    </reaction>
</comment>
<protein>
    <recommendedName>
        <fullName evidence="12">Magnesium transport protein CorA</fullName>
    </recommendedName>
</protein>
<organism evidence="13 14">
    <name type="scientific">Paenibacillus albus</name>
    <dbReference type="NCBI Taxonomy" id="2495582"/>
    <lineage>
        <taxon>Bacteria</taxon>
        <taxon>Bacillati</taxon>
        <taxon>Bacillota</taxon>
        <taxon>Bacilli</taxon>
        <taxon>Bacillales</taxon>
        <taxon>Paenibacillaceae</taxon>
        <taxon>Paenibacillus</taxon>
    </lineage>
</organism>
<gene>
    <name evidence="12 13" type="primary">corA</name>
    <name evidence="13" type="ORF">EJC50_25255</name>
</gene>